<dbReference type="Gene3D" id="3.40.630.30">
    <property type="match status" value="1"/>
</dbReference>
<dbReference type="Pfam" id="PF00583">
    <property type="entry name" value="Acetyltransf_1"/>
    <property type="match status" value="1"/>
</dbReference>
<keyword evidence="5" id="KW-1185">Reference proteome</keyword>
<feature type="non-terminal residue" evidence="4">
    <location>
        <position position="87"/>
    </location>
</feature>
<evidence type="ECO:0000256" key="1">
    <source>
        <dbReference type="ARBA" id="ARBA00022679"/>
    </source>
</evidence>
<feature type="non-terminal residue" evidence="4">
    <location>
        <position position="1"/>
    </location>
</feature>
<keyword evidence="2" id="KW-0812">Transmembrane</keyword>
<protein>
    <submittedName>
        <fullName evidence="4">CMLO6 acetyltransferase</fullName>
    </submittedName>
</protein>
<dbReference type="SUPFAM" id="SSF55729">
    <property type="entry name" value="Acyl-CoA N-acyltransferases (Nat)"/>
    <property type="match status" value="1"/>
</dbReference>
<evidence type="ECO:0000256" key="2">
    <source>
        <dbReference type="SAM" id="Phobius"/>
    </source>
</evidence>
<dbReference type="PANTHER" id="PTHR13947">
    <property type="entry name" value="GNAT FAMILY N-ACETYLTRANSFERASE"/>
    <property type="match status" value="1"/>
</dbReference>
<keyword evidence="1 4" id="KW-0808">Transferase</keyword>
<reference evidence="4 5" key="1">
    <citation type="submission" date="2019-09" db="EMBL/GenBank/DDBJ databases">
        <title>Bird 10,000 Genomes (B10K) Project - Family phase.</title>
        <authorList>
            <person name="Zhang G."/>
        </authorList>
    </citation>
    <scope>NUCLEOTIDE SEQUENCE [LARGE SCALE GENOMIC DNA]</scope>
    <source>
        <strain evidence="4">B10K-DU-003-42</strain>
        <tissue evidence="4">Mixed tissue sample</tissue>
    </source>
</reference>
<dbReference type="CDD" id="cd04301">
    <property type="entry name" value="NAT_SF"/>
    <property type="match status" value="1"/>
</dbReference>
<evidence type="ECO:0000259" key="3">
    <source>
        <dbReference type="PROSITE" id="PS51186"/>
    </source>
</evidence>
<dbReference type="InterPro" id="IPR016181">
    <property type="entry name" value="Acyl_CoA_acyltransferase"/>
</dbReference>
<proteinExistence type="predicted"/>
<dbReference type="PROSITE" id="PS51186">
    <property type="entry name" value="GNAT"/>
    <property type="match status" value="1"/>
</dbReference>
<dbReference type="AlphaFoldDB" id="A0A7L3BHR0"/>
<keyword evidence="2" id="KW-0472">Membrane</keyword>
<dbReference type="Proteomes" id="UP000536260">
    <property type="component" value="Unassembled WGS sequence"/>
</dbReference>
<gene>
    <name evidence="4" type="primary">Cml6</name>
    <name evidence="4" type="ORF">SYRPAR_R14514</name>
</gene>
<organism evidence="4 5">
    <name type="scientific">Syrrhaptes paradoxus</name>
    <name type="common">Pallas's sandgrouse</name>
    <dbReference type="NCBI Taxonomy" id="302527"/>
    <lineage>
        <taxon>Eukaryota</taxon>
        <taxon>Metazoa</taxon>
        <taxon>Chordata</taxon>
        <taxon>Craniata</taxon>
        <taxon>Vertebrata</taxon>
        <taxon>Euteleostomi</taxon>
        <taxon>Archelosauria</taxon>
        <taxon>Archosauria</taxon>
        <taxon>Dinosauria</taxon>
        <taxon>Saurischia</taxon>
        <taxon>Theropoda</taxon>
        <taxon>Coelurosauria</taxon>
        <taxon>Aves</taxon>
        <taxon>Neognathae</taxon>
        <taxon>Neoaves</taxon>
        <taxon>Columbimorphae</taxon>
        <taxon>Pterocliformes</taxon>
        <taxon>Pteroclidae</taxon>
        <taxon>Syrrhaptes</taxon>
    </lineage>
</organism>
<comment type="caution">
    <text evidence="4">The sequence shown here is derived from an EMBL/GenBank/DDBJ whole genome shotgun (WGS) entry which is preliminary data.</text>
</comment>
<accession>A0A7L3BHR0</accession>
<dbReference type="GO" id="GO:0008080">
    <property type="term" value="F:N-acetyltransferase activity"/>
    <property type="evidence" value="ECO:0007669"/>
    <property type="project" value="InterPro"/>
</dbReference>
<sequence>LELMRMSVRKDYRGRGVSQALCGEVLRFARARGYGAVVLSTSMVQVPAQRLYVRQGFRKVGAVTPSLLGAVVCFQMFYYRCDLSGDT</sequence>
<dbReference type="InterPro" id="IPR000182">
    <property type="entry name" value="GNAT_dom"/>
</dbReference>
<dbReference type="InterPro" id="IPR050769">
    <property type="entry name" value="NAT_camello-type"/>
</dbReference>
<keyword evidence="2" id="KW-1133">Transmembrane helix</keyword>
<feature type="domain" description="N-acetyltransferase" evidence="3">
    <location>
        <begin position="1"/>
        <end position="84"/>
    </location>
</feature>
<dbReference type="PANTHER" id="PTHR13947:SF58">
    <property type="entry name" value="8B (PUTATIVE,_PSEUDO-RELATED"/>
    <property type="match status" value="1"/>
</dbReference>
<name>A0A7L3BHR0_9AVES</name>
<evidence type="ECO:0000313" key="5">
    <source>
        <dbReference type="Proteomes" id="UP000536260"/>
    </source>
</evidence>
<evidence type="ECO:0000313" key="4">
    <source>
        <dbReference type="EMBL" id="NXT30493.1"/>
    </source>
</evidence>
<feature type="transmembrane region" description="Helical" evidence="2">
    <location>
        <begin position="60"/>
        <end position="79"/>
    </location>
</feature>
<dbReference type="EMBL" id="VZTO01151415">
    <property type="protein sequence ID" value="NXT30493.1"/>
    <property type="molecule type" value="Genomic_DNA"/>
</dbReference>